<dbReference type="Gene3D" id="3.40.1160.10">
    <property type="entry name" value="Acetylglutamate kinase-like"/>
    <property type="match status" value="2"/>
</dbReference>
<feature type="binding site" evidence="8">
    <location>
        <position position="10"/>
    </location>
    <ligand>
        <name>ATP</name>
        <dbReference type="ChEBI" id="CHEBI:30616"/>
    </ligand>
</feature>
<feature type="binding site" evidence="8">
    <location>
        <position position="149"/>
    </location>
    <ligand>
        <name>substrate</name>
    </ligand>
</feature>
<dbReference type="Pfam" id="PF01472">
    <property type="entry name" value="PUA"/>
    <property type="match status" value="1"/>
</dbReference>
<comment type="pathway">
    <text evidence="8">Amino-acid biosynthesis; L-proline biosynthesis; L-glutamate 5-semialdehyde from L-glutamate: step 1/2.</text>
</comment>
<keyword evidence="1 8" id="KW-0963">Cytoplasm</keyword>
<dbReference type="InterPro" id="IPR005715">
    <property type="entry name" value="Glu_5kinase/COase_Synthase"/>
</dbReference>
<evidence type="ECO:0000256" key="9">
    <source>
        <dbReference type="SAM" id="MobiDB-lite"/>
    </source>
</evidence>
<evidence type="ECO:0000256" key="3">
    <source>
        <dbReference type="ARBA" id="ARBA00022650"/>
    </source>
</evidence>
<dbReference type="InterPro" id="IPR036974">
    <property type="entry name" value="PUA_sf"/>
</dbReference>
<dbReference type="Pfam" id="PF00696">
    <property type="entry name" value="AA_kinase"/>
    <property type="match status" value="1"/>
</dbReference>
<dbReference type="InterPro" id="IPR041739">
    <property type="entry name" value="G5K_ProB"/>
</dbReference>
<keyword evidence="12" id="KW-1185">Reference proteome</keyword>
<dbReference type="InterPro" id="IPR002478">
    <property type="entry name" value="PUA"/>
</dbReference>
<keyword evidence="7 8" id="KW-0067">ATP-binding</keyword>
<sequence>MRAARRVVVKVGSSSLTTPDGHIDTDRIAELTDVLARRRAAGTELVLVSSGAVAAGMGPLGLAARPRDLATQQAAASVGQGLLVAHYTGAFARHGLTAAQVLLTVEDLMRRVQYRNAQRTLRRLLDMGGVPIVNENDTVATHEIRFGDNDRLAALVAHLLRAEALLLLSDVDALYDGNPAKPGTRRIPRVTGAGDLDGVDVGGTGGRGVGTGGMVTKLESARIATEAGVPTVLTSAANAGEALAGASVGTLFTASSKRRPTARQLWLAHATAGRGTVVLDPGAVRAVAAEHASLLPAGVVKVEGDFSAGDPVDLCDEDGRPVARGLVNYDAAEIPMLMGRSTRWLAREMGPEYEREIVHRDDMVLLDRARSVGGTRTPKTGRSGAPDAPDAPDVPKASGAPGAPDGPSPKATAPAGGSPA</sequence>
<feature type="binding site" evidence="8">
    <location>
        <begin position="169"/>
        <end position="170"/>
    </location>
    <ligand>
        <name>ATP</name>
        <dbReference type="ChEBI" id="CHEBI:30616"/>
    </ligand>
</feature>
<proteinExistence type="inferred from homology"/>
<feature type="binding site" evidence="8">
    <location>
        <position position="50"/>
    </location>
    <ligand>
        <name>substrate</name>
    </ligand>
</feature>
<dbReference type="EMBL" id="JAQFWP010000017">
    <property type="protein sequence ID" value="MDA2805133.1"/>
    <property type="molecule type" value="Genomic_DNA"/>
</dbReference>
<evidence type="ECO:0000256" key="1">
    <source>
        <dbReference type="ARBA" id="ARBA00022490"/>
    </source>
</evidence>
<dbReference type="PIRSF" id="PIRSF000729">
    <property type="entry name" value="GK"/>
    <property type="match status" value="1"/>
</dbReference>
<reference evidence="11" key="1">
    <citation type="submission" date="2023-01" db="EMBL/GenBank/DDBJ databases">
        <title>Draft genome sequence of Nocardiopsis sp. LSu2-4 isolated from halophytes.</title>
        <authorList>
            <person name="Duangmal K."/>
            <person name="Chantavorakit T."/>
        </authorList>
    </citation>
    <scope>NUCLEOTIDE SEQUENCE</scope>
    <source>
        <strain evidence="11">LSu2-4</strain>
    </source>
</reference>
<dbReference type="SUPFAM" id="SSF88697">
    <property type="entry name" value="PUA domain-like"/>
    <property type="match status" value="1"/>
</dbReference>
<dbReference type="InterPro" id="IPR001048">
    <property type="entry name" value="Asp/Glu/Uridylate_kinase"/>
</dbReference>
<keyword evidence="3 8" id="KW-0641">Proline biosynthesis</keyword>
<dbReference type="Proteomes" id="UP001165685">
    <property type="component" value="Unassembled WGS sequence"/>
</dbReference>
<dbReference type="PRINTS" id="PR00474">
    <property type="entry name" value="GLU5KINASE"/>
</dbReference>
<dbReference type="CDD" id="cd04242">
    <property type="entry name" value="AAK_G5K_ProB"/>
    <property type="match status" value="1"/>
</dbReference>
<comment type="catalytic activity">
    <reaction evidence="8">
        <text>L-glutamate + ATP = L-glutamyl 5-phosphate + ADP</text>
        <dbReference type="Rhea" id="RHEA:14877"/>
        <dbReference type="ChEBI" id="CHEBI:29985"/>
        <dbReference type="ChEBI" id="CHEBI:30616"/>
        <dbReference type="ChEBI" id="CHEBI:58274"/>
        <dbReference type="ChEBI" id="CHEBI:456216"/>
        <dbReference type="EC" id="2.7.2.11"/>
    </reaction>
</comment>
<evidence type="ECO:0000256" key="2">
    <source>
        <dbReference type="ARBA" id="ARBA00022605"/>
    </source>
</evidence>
<dbReference type="InterPro" id="IPR011529">
    <property type="entry name" value="Glu_5kinase"/>
</dbReference>
<feature type="compositionally biased region" description="Low complexity" evidence="9">
    <location>
        <begin position="395"/>
        <end position="411"/>
    </location>
</feature>
<evidence type="ECO:0000256" key="7">
    <source>
        <dbReference type="ARBA" id="ARBA00022840"/>
    </source>
</evidence>
<comment type="caution">
    <text evidence="11">The sequence shown here is derived from an EMBL/GenBank/DDBJ whole genome shotgun (WGS) entry which is preliminary data.</text>
</comment>
<dbReference type="PANTHER" id="PTHR43654:SF1">
    <property type="entry name" value="ISOPENTENYL PHOSPHATE KINASE"/>
    <property type="match status" value="1"/>
</dbReference>
<gene>
    <name evidence="8 11" type="primary">proB</name>
    <name evidence="11" type="ORF">O4U47_11470</name>
</gene>
<accession>A0ABT4TKB5</accession>
<evidence type="ECO:0000313" key="11">
    <source>
        <dbReference type="EMBL" id="MDA2805133.1"/>
    </source>
</evidence>
<name>A0ABT4TKB5_9ACTN</name>
<keyword evidence="2 8" id="KW-0028">Amino-acid biosynthesis</keyword>
<dbReference type="NCBIfam" id="TIGR01027">
    <property type="entry name" value="proB"/>
    <property type="match status" value="1"/>
</dbReference>
<evidence type="ECO:0000256" key="8">
    <source>
        <dbReference type="HAMAP-Rule" id="MF_00456"/>
    </source>
</evidence>
<protein>
    <recommendedName>
        <fullName evidence="8">Glutamate 5-kinase</fullName>
        <ecNumber evidence="8">2.7.2.11</ecNumber>
    </recommendedName>
    <alternativeName>
        <fullName evidence="8">Gamma-glutamyl kinase</fullName>
        <shortName evidence="8">GK</shortName>
    </alternativeName>
</protein>
<evidence type="ECO:0000256" key="5">
    <source>
        <dbReference type="ARBA" id="ARBA00022741"/>
    </source>
</evidence>
<feature type="domain" description="PUA" evidence="10">
    <location>
        <begin position="275"/>
        <end position="354"/>
    </location>
</feature>
<dbReference type="HAMAP" id="MF_00456">
    <property type="entry name" value="ProB"/>
    <property type="match status" value="1"/>
</dbReference>
<dbReference type="CDD" id="cd21157">
    <property type="entry name" value="PUA_G5K"/>
    <property type="match status" value="1"/>
</dbReference>
<comment type="similarity">
    <text evidence="8">Belongs to the glutamate 5-kinase family.</text>
</comment>
<evidence type="ECO:0000259" key="10">
    <source>
        <dbReference type="SMART" id="SM00359"/>
    </source>
</evidence>
<evidence type="ECO:0000256" key="4">
    <source>
        <dbReference type="ARBA" id="ARBA00022679"/>
    </source>
</evidence>
<feature type="region of interest" description="Disordered" evidence="9">
    <location>
        <begin position="369"/>
        <end position="420"/>
    </location>
</feature>
<dbReference type="SMART" id="SM00359">
    <property type="entry name" value="PUA"/>
    <property type="match status" value="1"/>
</dbReference>
<keyword evidence="5 8" id="KW-0547">Nucleotide-binding</keyword>
<feature type="binding site" evidence="8">
    <location>
        <begin position="211"/>
        <end position="217"/>
    </location>
    <ligand>
        <name>ATP</name>
        <dbReference type="ChEBI" id="CHEBI:30616"/>
    </ligand>
</feature>
<comment type="function">
    <text evidence="8">Catalyzes the transfer of a phosphate group to glutamate to form L-glutamate 5-phosphate.</text>
</comment>
<evidence type="ECO:0000256" key="6">
    <source>
        <dbReference type="ARBA" id="ARBA00022777"/>
    </source>
</evidence>
<feature type="binding site" evidence="8">
    <location>
        <position position="137"/>
    </location>
    <ligand>
        <name>substrate</name>
    </ligand>
</feature>
<dbReference type="PANTHER" id="PTHR43654">
    <property type="entry name" value="GLUTAMATE 5-KINASE"/>
    <property type="match status" value="1"/>
</dbReference>
<dbReference type="InterPro" id="IPR001057">
    <property type="entry name" value="Glu/AcGlu_kinase"/>
</dbReference>
<dbReference type="SUPFAM" id="SSF53633">
    <property type="entry name" value="Carbamate kinase-like"/>
    <property type="match status" value="1"/>
</dbReference>
<evidence type="ECO:0000313" key="12">
    <source>
        <dbReference type="Proteomes" id="UP001165685"/>
    </source>
</evidence>
<dbReference type="PROSITE" id="PS50890">
    <property type="entry name" value="PUA"/>
    <property type="match status" value="1"/>
</dbReference>
<organism evidence="11 12">
    <name type="scientific">Nocardiopsis suaedae</name>
    <dbReference type="NCBI Taxonomy" id="3018444"/>
    <lineage>
        <taxon>Bacteria</taxon>
        <taxon>Bacillati</taxon>
        <taxon>Actinomycetota</taxon>
        <taxon>Actinomycetes</taxon>
        <taxon>Streptosporangiales</taxon>
        <taxon>Nocardiopsidaceae</taxon>
        <taxon>Nocardiopsis</taxon>
    </lineage>
</organism>
<dbReference type="RefSeq" id="WP_270677780.1">
    <property type="nucleotide sequence ID" value="NZ_JAQFWP010000017.1"/>
</dbReference>
<dbReference type="InterPro" id="IPR036393">
    <property type="entry name" value="AceGlu_kinase-like_sf"/>
</dbReference>
<dbReference type="Gene3D" id="2.30.130.10">
    <property type="entry name" value="PUA domain"/>
    <property type="match status" value="1"/>
</dbReference>
<keyword evidence="4 8" id="KW-0808">Transferase</keyword>
<dbReference type="EC" id="2.7.2.11" evidence="8"/>
<dbReference type="GO" id="GO:0004349">
    <property type="term" value="F:glutamate 5-kinase activity"/>
    <property type="evidence" value="ECO:0007669"/>
    <property type="project" value="UniProtKB-EC"/>
</dbReference>
<keyword evidence="6 8" id="KW-0418">Kinase</keyword>
<dbReference type="InterPro" id="IPR015947">
    <property type="entry name" value="PUA-like_sf"/>
</dbReference>
<comment type="subcellular location">
    <subcellularLocation>
        <location evidence="8">Cytoplasm</location>
    </subcellularLocation>
</comment>